<comment type="similarity">
    <text evidence="2">Belongs to the oligopeptide OPT transporter family.</text>
</comment>
<feature type="transmembrane region" description="Helical" evidence="10">
    <location>
        <begin position="498"/>
        <end position="518"/>
    </location>
</feature>
<dbReference type="InterPro" id="IPR004813">
    <property type="entry name" value="OPT"/>
</dbReference>
<evidence type="ECO:0000256" key="4">
    <source>
        <dbReference type="ARBA" id="ARBA00022692"/>
    </source>
</evidence>
<dbReference type="GO" id="GO:0035673">
    <property type="term" value="F:oligopeptide transmembrane transporter activity"/>
    <property type="evidence" value="ECO:0007669"/>
    <property type="project" value="InterPro"/>
</dbReference>
<feature type="region of interest" description="Disordered" evidence="9">
    <location>
        <begin position="1"/>
        <end position="21"/>
    </location>
</feature>
<evidence type="ECO:0000313" key="11">
    <source>
        <dbReference type="EMBL" id="KAF2420542.1"/>
    </source>
</evidence>
<feature type="transmembrane region" description="Helical" evidence="10">
    <location>
        <begin position="307"/>
        <end position="325"/>
    </location>
</feature>
<feature type="transmembrane region" description="Helical" evidence="10">
    <location>
        <begin position="345"/>
        <end position="365"/>
    </location>
</feature>
<organism evidence="11 12">
    <name type="scientific">Tothia fuscella</name>
    <dbReference type="NCBI Taxonomy" id="1048955"/>
    <lineage>
        <taxon>Eukaryota</taxon>
        <taxon>Fungi</taxon>
        <taxon>Dikarya</taxon>
        <taxon>Ascomycota</taxon>
        <taxon>Pezizomycotina</taxon>
        <taxon>Dothideomycetes</taxon>
        <taxon>Pleosporomycetidae</taxon>
        <taxon>Venturiales</taxon>
        <taxon>Cylindrosympodiaceae</taxon>
        <taxon>Tothia</taxon>
    </lineage>
</organism>
<dbReference type="InterPro" id="IPR004648">
    <property type="entry name" value="Oligpept_transpt"/>
</dbReference>
<dbReference type="AlphaFoldDB" id="A0A9P4TTT9"/>
<feature type="transmembrane region" description="Helical" evidence="10">
    <location>
        <begin position="471"/>
        <end position="492"/>
    </location>
</feature>
<dbReference type="NCBIfam" id="TIGR00728">
    <property type="entry name" value="OPT_sfam"/>
    <property type="match status" value="1"/>
</dbReference>
<feature type="transmembrane region" description="Helical" evidence="10">
    <location>
        <begin position="124"/>
        <end position="143"/>
    </location>
</feature>
<dbReference type="NCBIfam" id="TIGR00727">
    <property type="entry name" value="ISP4_OPT"/>
    <property type="match status" value="1"/>
</dbReference>
<accession>A0A9P4TTT9</accession>
<dbReference type="OrthoDB" id="9986677at2759"/>
<keyword evidence="7 10" id="KW-1133">Transmembrane helix</keyword>
<feature type="transmembrane region" description="Helical" evidence="10">
    <location>
        <begin position="412"/>
        <end position="438"/>
    </location>
</feature>
<name>A0A9P4TTT9_9PEZI</name>
<feature type="compositionally biased region" description="Basic and acidic residues" evidence="9">
    <location>
        <begin position="1"/>
        <end position="20"/>
    </location>
</feature>
<feature type="transmembrane region" description="Helical" evidence="10">
    <location>
        <begin position="619"/>
        <end position="637"/>
    </location>
</feature>
<keyword evidence="3" id="KW-0813">Transport</keyword>
<keyword evidence="5" id="KW-0571">Peptide transport</keyword>
<evidence type="ECO:0000256" key="1">
    <source>
        <dbReference type="ARBA" id="ARBA00004141"/>
    </source>
</evidence>
<evidence type="ECO:0000256" key="2">
    <source>
        <dbReference type="ARBA" id="ARBA00008807"/>
    </source>
</evidence>
<feature type="transmembrane region" description="Helical" evidence="10">
    <location>
        <begin position="203"/>
        <end position="221"/>
    </location>
</feature>
<feature type="transmembrane region" description="Helical" evidence="10">
    <location>
        <begin position="97"/>
        <end position="117"/>
    </location>
</feature>
<evidence type="ECO:0000256" key="7">
    <source>
        <dbReference type="ARBA" id="ARBA00022989"/>
    </source>
</evidence>
<keyword evidence="6" id="KW-0653">Protein transport</keyword>
<dbReference type="PANTHER" id="PTHR22601">
    <property type="entry name" value="ISP4 LIKE PROTEIN"/>
    <property type="match status" value="1"/>
</dbReference>
<protein>
    <submittedName>
        <fullName evidence="11">Small oligopeptide transporter-like protein</fullName>
    </submittedName>
</protein>
<dbReference type="EMBL" id="MU007109">
    <property type="protein sequence ID" value="KAF2420542.1"/>
    <property type="molecule type" value="Genomic_DNA"/>
</dbReference>
<feature type="transmembrane region" description="Helical" evidence="10">
    <location>
        <begin position="172"/>
        <end position="191"/>
    </location>
</feature>
<dbReference type="Pfam" id="PF03169">
    <property type="entry name" value="OPT"/>
    <property type="match status" value="1"/>
</dbReference>
<feature type="transmembrane region" description="Helical" evidence="10">
    <location>
        <begin position="227"/>
        <end position="249"/>
    </location>
</feature>
<evidence type="ECO:0000256" key="3">
    <source>
        <dbReference type="ARBA" id="ARBA00022448"/>
    </source>
</evidence>
<dbReference type="GO" id="GO:0016020">
    <property type="term" value="C:membrane"/>
    <property type="evidence" value="ECO:0007669"/>
    <property type="project" value="UniProtKB-SubCell"/>
</dbReference>
<keyword evidence="12" id="KW-1185">Reference proteome</keyword>
<evidence type="ECO:0000256" key="5">
    <source>
        <dbReference type="ARBA" id="ARBA00022856"/>
    </source>
</evidence>
<dbReference type="Proteomes" id="UP000800235">
    <property type="component" value="Unassembled WGS sequence"/>
</dbReference>
<evidence type="ECO:0000256" key="10">
    <source>
        <dbReference type="SAM" id="Phobius"/>
    </source>
</evidence>
<evidence type="ECO:0000256" key="9">
    <source>
        <dbReference type="SAM" id="MobiDB-lite"/>
    </source>
</evidence>
<proteinExistence type="inferred from homology"/>
<keyword evidence="8 10" id="KW-0472">Membrane</keyword>
<dbReference type="GO" id="GO:0015031">
    <property type="term" value="P:protein transport"/>
    <property type="evidence" value="ECO:0007669"/>
    <property type="project" value="UniProtKB-KW"/>
</dbReference>
<feature type="transmembrane region" description="Helical" evidence="10">
    <location>
        <begin position="728"/>
        <end position="750"/>
    </location>
</feature>
<keyword evidence="4 10" id="KW-0812">Transmembrane</keyword>
<evidence type="ECO:0000256" key="8">
    <source>
        <dbReference type="ARBA" id="ARBA00023136"/>
    </source>
</evidence>
<comment type="caution">
    <text evidence="11">The sequence shown here is derived from an EMBL/GenBank/DDBJ whole genome shotgun (WGS) entry which is preliminary data.</text>
</comment>
<gene>
    <name evidence="11" type="ORF">EJ08DRAFT_702478</name>
</gene>
<feature type="transmembrane region" description="Helical" evidence="10">
    <location>
        <begin position="649"/>
        <end position="669"/>
    </location>
</feature>
<feature type="transmembrane region" description="Helical" evidence="10">
    <location>
        <begin position="586"/>
        <end position="607"/>
    </location>
</feature>
<sequence length="792" mass="89085">MDKEFIATSDKTKSSTKKNEVIVTGSEVPETTPLNELRNRLTSWDLNLPADYDPEKKYRNSWGTEEEKLKIEEENSPYEEVRAAVPNWDEQMPANTIRAWTLGLILSAFGSSVNTLFSLRQPAIGVGVIVAQLIAFGVGKLWARFVWSHQFNTFGLKWNLNPGPFNVKEHSIIVVMAGVSFGTAYATDIILAQVAFYKQDFGLGFQLLLTITTQSVGYGIAGMLRQFLVYPAAMIWPSNLVGVTLMHAMHEKFEAPDPTILGGSMPRYRWFGVIFLGSFLYYWIPGFLAQFLSIFAFMTWIFPQNPVVNQLFGGTTGLSLIPITFDWTQISGFVGDPLIPPWHAIANTLVGVITFYIIGAMSLHYGGAWYAKYLPISDSGIYDNTGATYNITKIVTSQLTLNEPLYREYSPLFMSTTFAISYGLSFATIASLVVYTWIHYRQQIWSQFRNSRGQEKDIHMKLMAKYPEVPTWWYAALFVLMVALSFVVVLAWPTEFAWWAFIISIIFSTVMTLPIGIVQAITNQQIGLNVITEFLMGYMQPGKPLALMMFKTYGYITASQALGFIGDLKFGHYMKIPPRTMFTAQVVATTLSCFIQVFVLNFALKNIEDVCTIKQKQHFTCPGAKVFFSASVIWGLLGPQRIFSPGQVYGILLIMFPIGALMPVVFYYLSKKFPKRSIFKYAMAPIILGGGGSIPPATPLNYLTWGIVGFAFQKVIRGRYFKWWSRLNYLTASGLDTGLAISTLVIFFIFTLNQIDAPKWWGNDIVPTTMDQLQTAIQAKVPKGQTFGPKTW</sequence>
<evidence type="ECO:0000256" key="6">
    <source>
        <dbReference type="ARBA" id="ARBA00022927"/>
    </source>
</evidence>
<reference evidence="11" key="1">
    <citation type="journal article" date="2020" name="Stud. Mycol.">
        <title>101 Dothideomycetes genomes: a test case for predicting lifestyles and emergence of pathogens.</title>
        <authorList>
            <person name="Haridas S."/>
            <person name="Albert R."/>
            <person name="Binder M."/>
            <person name="Bloem J."/>
            <person name="Labutti K."/>
            <person name="Salamov A."/>
            <person name="Andreopoulos B."/>
            <person name="Baker S."/>
            <person name="Barry K."/>
            <person name="Bills G."/>
            <person name="Bluhm B."/>
            <person name="Cannon C."/>
            <person name="Castanera R."/>
            <person name="Culley D."/>
            <person name="Daum C."/>
            <person name="Ezra D."/>
            <person name="Gonzalez J."/>
            <person name="Henrissat B."/>
            <person name="Kuo A."/>
            <person name="Liang C."/>
            <person name="Lipzen A."/>
            <person name="Lutzoni F."/>
            <person name="Magnuson J."/>
            <person name="Mondo S."/>
            <person name="Nolan M."/>
            <person name="Ohm R."/>
            <person name="Pangilinan J."/>
            <person name="Park H.-J."/>
            <person name="Ramirez L."/>
            <person name="Alfaro M."/>
            <person name="Sun H."/>
            <person name="Tritt A."/>
            <person name="Yoshinaga Y."/>
            <person name="Zwiers L.-H."/>
            <person name="Turgeon B."/>
            <person name="Goodwin S."/>
            <person name="Spatafora J."/>
            <person name="Crous P."/>
            <person name="Grigoriev I."/>
        </authorList>
    </citation>
    <scope>NUCLEOTIDE SEQUENCE</scope>
    <source>
        <strain evidence="11">CBS 130266</strain>
    </source>
</reference>
<feature type="transmembrane region" description="Helical" evidence="10">
    <location>
        <begin position="545"/>
        <end position="566"/>
    </location>
</feature>
<comment type="subcellular location">
    <subcellularLocation>
        <location evidence="1">Membrane</location>
        <topology evidence="1">Multi-pass membrane protein</topology>
    </subcellularLocation>
</comment>
<feature type="transmembrane region" description="Helical" evidence="10">
    <location>
        <begin position="270"/>
        <end position="301"/>
    </location>
</feature>
<evidence type="ECO:0000313" key="12">
    <source>
        <dbReference type="Proteomes" id="UP000800235"/>
    </source>
</evidence>